<dbReference type="AlphaFoldDB" id="A0A1M5CD43"/>
<name>A0A1M5CD43_9CLOT</name>
<dbReference type="RefSeq" id="WP_256379677.1">
    <property type="nucleotide sequence ID" value="NZ_FQVG01000116.1"/>
</dbReference>
<dbReference type="Proteomes" id="UP000184423">
    <property type="component" value="Unassembled WGS sequence"/>
</dbReference>
<feature type="compositionally biased region" description="Basic and acidic residues" evidence="1">
    <location>
        <begin position="23"/>
        <end position="40"/>
    </location>
</feature>
<evidence type="ECO:0000313" key="2">
    <source>
        <dbReference type="EMBL" id="SHF52641.1"/>
    </source>
</evidence>
<gene>
    <name evidence="2" type="ORF">SAMN02746091_02703</name>
</gene>
<evidence type="ECO:0000313" key="3">
    <source>
        <dbReference type="Proteomes" id="UP000184423"/>
    </source>
</evidence>
<organism evidence="2 3">
    <name type="scientific">Caloramator proteoclasticus DSM 10124</name>
    <dbReference type="NCBI Taxonomy" id="1121262"/>
    <lineage>
        <taxon>Bacteria</taxon>
        <taxon>Bacillati</taxon>
        <taxon>Bacillota</taxon>
        <taxon>Clostridia</taxon>
        <taxon>Eubacteriales</taxon>
        <taxon>Clostridiaceae</taxon>
        <taxon>Caloramator</taxon>
    </lineage>
</organism>
<accession>A0A1M5CD43</accession>
<dbReference type="EMBL" id="FQVG01000116">
    <property type="protein sequence ID" value="SHF52641.1"/>
    <property type="molecule type" value="Genomic_DNA"/>
</dbReference>
<reference evidence="3" key="1">
    <citation type="submission" date="2016-11" db="EMBL/GenBank/DDBJ databases">
        <authorList>
            <person name="Varghese N."/>
            <person name="Submissions S."/>
        </authorList>
    </citation>
    <scope>NUCLEOTIDE SEQUENCE [LARGE SCALE GENOMIC DNA]</scope>
    <source>
        <strain evidence="3">DSM 10124</strain>
    </source>
</reference>
<protein>
    <submittedName>
        <fullName evidence="2">Uncharacterized protein</fullName>
    </submittedName>
</protein>
<feature type="region of interest" description="Disordered" evidence="1">
    <location>
        <begin position="1"/>
        <end position="40"/>
    </location>
</feature>
<sequence>MASKTRLKGNVHIALPAKKGKKKEGEKKVESNLKEVKNDD</sequence>
<proteinExistence type="predicted"/>
<evidence type="ECO:0000256" key="1">
    <source>
        <dbReference type="SAM" id="MobiDB-lite"/>
    </source>
</evidence>
<keyword evidence="3" id="KW-1185">Reference proteome</keyword>